<dbReference type="Proteomes" id="UP001295444">
    <property type="component" value="Chromosome 13"/>
</dbReference>
<keyword evidence="3" id="KW-1185">Reference proteome</keyword>
<protein>
    <submittedName>
        <fullName evidence="2">Uncharacterized protein</fullName>
    </submittedName>
</protein>
<accession>A0AAD1WXG9</accession>
<sequence length="66" mass="6549">MPRSSYTARGSVGRVGGGSRGSRSADGAGGRDPTHGTAGVLLRGPGGRQRKAVGGPLSGSRKTDEK</sequence>
<name>A0AAD1WXG9_PELCU</name>
<dbReference type="AlphaFoldDB" id="A0AAD1WXG9"/>
<feature type="region of interest" description="Disordered" evidence="1">
    <location>
        <begin position="1"/>
        <end position="66"/>
    </location>
</feature>
<dbReference type="EMBL" id="OW240924">
    <property type="protein sequence ID" value="CAH2327921.1"/>
    <property type="molecule type" value="Genomic_DNA"/>
</dbReference>
<evidence type="ECO:0000313" key="2">
    <source>
        <dbReference type="EMBL" id="CAH2327921.1"/>
    </source>
</evidence>
<evidence type="ECO:0000313" key="3">
    <source>
        <dbReference type="Proteomes" id="UP001295444"/>
    </source>
</evidence>
<gene>
    <name evidence="2" type="ORF">PECUL_23A001249</name>
</gene>
<organism evidence="2 3">
    <name type="scientific">Pelobates cultripes</name>
    <name type="common">Western spadefoot toad</name>
    <dbReference type="NCBI Taxonomy" id="61616"/>
    <lineage>
        <taxon>Eukaryota</taxon>
        <taxon>Metazoa</taxon>
        <taxon>Chordata</taxon>
        <taxon>Craniata</taxon>
        <taxon>Vertebrata</taxon>
        <taxon>Euteleostomi</taxon>
        <taxon>Amphibia</taxon>
        <taxon>Batrachia</taxon>
        <taxon>Anura</taxon>
        <taxon>Pelobatoidea</taxon>
        <taxon>Pelobatidae</taxon>
        <taxon>Pelobates</taxon>
    </lineage>
</organism>
<proteinExistence type="predicted"/>
<reference evidence="2" key="1">
    <citation type="submission" date="2022-03" db="EMBL/GenBank/DDBJ databases">
        <authorList>
            <person name="Alioto T."/>
            <person name="Alioto T."/>
            <person name="Gomez Garrido J."/>
        </authorList>
    </citation>
    <scope>NUCLEOTIDE SEQUENCE</scope>
</reference>
<evidence type="ECO:0000256" key="1">
    <source>
        <dbReference type="SAM" id="MobiDB-lite"/>
    </source>
</evidence>